<keyword evidence="6 12" id="KW-0067">ATP-binding</keyword>
<dbReference type="SUPFAM" id="SSF50331">
    <property type="entry name" value="MOP-like"/>
    <property type="match status" value="1"/>
</dbReference>
<evidence type="ECO:0000256" key="9">
    <source>
        <dbReference type="ARBA" id="ARBA00023065"/>
    </source>
</evidence>
<dbReference type="RefSeq" id="WP_344418639.1">
    <property type="nucleotide sequence ID" value="NZ_BAAAQK010000012.1"/>
</dbReference>
<organism evidence="12 13">
    <name type="scientific">Pseudonocardia ailaonensis</name>
    <dbReference type="NCBI Taxonomy" id="367279"/>
    <lineage>
        <taxon>Bacteria</taxon>
        <taxon>Bacillati</taxon>
        <taxon>Actinomycetota</taxon>
        <taxon>Actinomycetes</taxon>
        <taxon>Pseudonocardiales</taxon>
        <taxon>Pseudonocardiaceae</taxon>
        <taxon>Pseudonocardia</taxon>
    </lineage>
</organism>
<sequence length="325" mass="34142">MTGLDVRGLRRSYGDVPVLQGLDLTVPAGALTAVVGPSGCGKTTLLRLVAGFDRPGAGTVTIDGRAVTGPGVLVAPERRRIGYVTQDGTLFPHLTVARNITFGLPRRERRARHRVAELLELVGLDPAHADRRPDELSGGQQQRVALARALAPRPALVLLDEPFSSLDTELRASTRRAVVDALAAAGTTTVLVTHDQAEALSLAGRVAVMRDGIVVQEGPPAELYRRPGDRGVAAFLGEIVELPARLVEPGSRNGATVLVRPEQLTLTAGGDAGMIAEVLDVAFYGPYAEVRARTTEGTVVRARCPGHLVPEPGARVGISVTGAVL</sequence>
<evidence type="ECO:0000256" key="3">
    <source>
        <dbReference type="ARBA" id="ARBA00022496"/>
    </source>
</evidence>
<keyword evidence="10" id="KW-0472">Membrane</keyword>
<dbReference type="InterPro" id="IPR003593">
    <property type="entry name" value="AAA+_ATPase"/>
</dbReference>
<evidence type="ECO:0000256" key="1">
    <source>
        <dbReference type="ARBA" id="ARBA00022448"/>
    </source>
</evidence>
<keyword evidence="9" id="KW-0406">Ion transport</keyword>
<proteinExistence type="predicted"/>
<dbReference type="InterPro" id="IPR015853">
    <property type="entry name" value="ABC_transpr_FbpC"/>
</dbReference>
<name>A0ABN2N6B1_9PSEU</name>
<dbReference type="InterPro" id="IPR050093">
    <property type="entry name" value="ABC_SmlMolc_Importer"/>
</dbReference>
<evidence type="ECO:0000256" key="6">
    <source>
        <dbReference type="ARBA" id="ARBA00022840"/>
    </source>
</evidence>
<evidence type="ECO:0000256" key="2">
    <source>
        <dbReference type="ARBA" id="ARBA00022475"/>
    </source>
</evidence>
<dbReference type="GO" id="GO:0005524">
    <property type="term" value="F:ATP binding"/>
    <property type="evidence" value="ECO:0007669"/>
    <property type="project" value="UniProtKB-KW"/>
</dbReference>
<dbReference type="InterPro" id="IPR027417">
    <property type="entry name" value="P-loop_NTPase"/>
</dbReference>
<dbReference type="InterPro" id="IPR008995">
    <property type="entry name" value="Mo/tungstate-bd_C_term_dom"/>
</dbReference>
<dbReference type="PANTHER" id="PTHR42781:SF5">
    <property type="entry name" value="PUTRESCINE TRANSPORT ATP-BINDING PROTEIN POTG"/>
    <property type="match status" value="1"/>
</dbReference>
<dbReference type="SMART" id="SM00382">
    <property type="entry name" value="AAA"/>
    <property type="match status" value="1"/>
</dbReference>
<dbReference type="PANTHER" id="PTHR42781">
    <property type="entry name" value="SPERMIDINE/PUTRESCINE IMPORT ATP-BINDING PROTEIN POTA"/>
    <property type="match status" value="1"/>
</dbReference>
<evidence type="ECO:0000259" key="11">
    <source>
        <dbReference type="PROSITE" id="PS50893"/>
    </source>
</evidence>
<keyword evidence="1" id="KW-0813">Transport</keyword>
<dbReference type="InterPro" id="IPR003439">
    <property type="entry name" value="ABC_transporter-like_ATP-bd"/>
</dbReference>
<keyword evidence="8" id="KW-0408">Iron</keyword>
<evidence type="ECO:0000256" key="8">
    <source>
        <dbReference type="ARBA" id="ARBA00023004"/>
    </source>
</evidence>
<dbReference type="Gene3D" id="3.40.50.300">
    <property type="entry name" value="P-loop containing nucleotide triphosphate hydrolases"/>
    <property type="match status" value="1"/>
</dbReference>
<evidence type="ECO:0000313" key="12">
    <source>
        <dbReference type="EMBL" id="GAA1854785.1"/>
    </source>
</evidence>
<dbReference type="Proteomes" id="UP001500449">
    <property type="component" value="Unassembled WGS sequence"/>
</dbReference>
<evidence type="ECO:0000256" key="5">
    <source>
        <dbReference type="ARBA" id="ARBA00022741"/>
    </source>
</evidence>
<dbReference type="CDD" id="cd03259">
    <property type="entry name" value="ABC_Carb_Solutes_like"/>
    <property type="match status" value="1"/>
</dbReference>
<dbReference type="Pfam" id="PF08402">
    <property type="entry name" value="TOBE_2"/>
    <property type="match status" value="1"/>
</dbReference>
<dbReference type="PROSITE" id="PS00211">
    <property type="entry name" value="ABC_TRANSPORTER_1"/>
    <property type="match status" value="1"/>
</dbReference>
<evidence type="ECO:0000256" key="10">
    <source>
        <dbReference type="ARBA" id="ARBA00023136"/>
    </source>
</evidence>
<gene>
    <name evidence="12" type="ORF">GCM10009836_38560</name>
</gene>
<dbReference type="EMBL" id="BAAAQK010000012">
    <property type="protein sequence ID" value="GAA1854785.1"/>
    <property type="molecule type" value="Genomic_DNA"/>
</dbReference>
<dbReference type="Pfam" id="PF00005">
    <property type="entry name" value="ABC_tran"/>
    <property type="match status" value="1"/>
</dbReference>
<evidence type="ECO:0000256" key="7">
    <source>
        <dbReference type="ARBA" id="ARBA00022967"/>
    </source>
</evidence>
<keyword evidence="7" id="KW-1278">Translocase</keyword>
<accession>A0ABN2N6B1</accession>
<feature type="domain" description="ABC transporter" evidence="11">
    <location>
        <begin position="4"/>
        <end position="236"/>
    </location>
</feature>
<evidence type="ECO:0000313" key="13">
    <source>
        <dbReference type="Proteomes" id="UP001500449"/>
    </source>
</evidence>
<keyword evidence="2" id="KW-1003">Cell membrane</keyword>
<comment type="caution">
    <text evidence="12">The sequence shown here is derived from an EMBL/GenBank/DDBJ whole genome shotgun (WGS) entry which is preliminary data.</text>
</comment>
<dbReference type="InterPro" id="IPR017871">
    <property type="entry name" value="ABC_transporter-like_CS"/>
</dbReference>
<keyword evidence="13" id="KW-1185">Reference proteome</keyword>
<dbReference type="SUPFAM" id="SSF52540">
    <property type="entry name" value="P-loop containing nucleoside triphosphate hydrolases"/>
    <property type="match status" value="1"/>
</dbReference>
<evidence type="ECO:0000256" key="4">
    <source>
        <dbReference type="ARBA" id="ARBA00022519"/>
    </source>
</evidence>
<reference evidence="12 13" key="1">
    <citation type="journal article" date="2019" name="Int. J. Syst. Evol. Microbiol.">
        <title>The Global Catalogue of Microorganisms (GCM) 10K type strain sequencing project: providing services to taxonomists for standard genome sequencing and annotation.</title>
        <authorList>
            <consortium name="The Broad Institute Genomics Platform"/>
            <consortium name="The Broad Institute Genome Sequencing Center for Infectious Disease"/>
            <person name="Wu L."/>
            <person name="Ma J."/>
        </authorList>
    </citation>
    <scope>NUCLEOTIDE SEQUENCE [LARGE SCALE GENOMIC DNA]</scope>
    <source>
        <strain evidence="12 13">JCM 16009</strain>
    </source>
</reference>
<protein>
    <submittedName>
        <fullName evidence="12">ABC transporter ATP-binding protein</fullName>
    </submittedName>
</protein>
<keyword evidence="3" id="KW-0410">Iron transport</keyword>
<dbReference type="InterPro" id="IPR013611">
    <property type="entry name" value="Transp-assoc_OB_typ2"/>
</dbReference>
<keyword evidence="5" id="KW-0547">Nucleotide-binding</keyword>
<keyword evidence="4" id="KW-0997">Cell inner membrane</keyword>
<dbReference type="PROSITE" id="PS50893">
    <property type="entry name" value="ABC_TRANSPORTER_2"/>
    <property type="match status" value="1"/>
</dbReference>